<protein>
    <submittedName>
        <fullName evidence="9">ABC transporter, fused permease protein</fullName>
    </submittedName>
</protein>
<evidence type="ECO:0000313" key="9">
    <source>
        <dbReference type="EMBL" id="CAA9247619.1"/>
    </source>
</evidence>
<feature type="domain" description="ABC3 transporter permease C-terminal" evidence="7">
    <location>
        <begin position="261"/>
        <end position="378"/>
    </location>
</feature>
<evidence type="ECO:0000256" key="6">
    <source>
        <dbReference type="SAM" id="Phobius"/>
    </source>
</evidence>
<evidence type="ECO:0000259" key="7">
    <source>
        <dbReference type="Pfam" id="PF02687"/>
    </source>
</evidence>
<feature type="transmembrane region" description="Helical" evidence="6">
    <location>
        <begin position="711"/>
        <end position="734"/>
    </location>
</feature>
<evidence type="ECO:0000259" key="8">
    <source>
        <dbReference type="Pfam" id="PF12704"/>
    </source>
</evidence>
<keyword evidence="2" id="KW-1003">Cell membrane</keyword>
<feature type="domain" description="MacB-like periplasmic core" evidence="8">
    <location>
        <begin position="29"/>
        <end position="228"/>
    </location>
</feature>
<evidence type="ECO:0000256" key="4">
    <source>
        <dbReference type="ARBA" id="ARBA00022989"/>
    </source>
</evidence>
<feature type="transmembrane region" description="Helical" evidence="6">
    <location>
        <begin position="352"/>
        <end position="372"/>
    </location>
</feature>
<sequence length="836" mass="86379">MGIGERIALAFRLARRELRGGIRSLRIVLACLALGVAAIAAVGTLRAGIAAGLAADGARILGGDLELRSGARPATPEALDWIAARGGQISAIVTMRSMLVAAASGERVLVELKAVDGAYPLYGELVLDPPAPLAPGTVALDPLVAERLGLATGDEVRVGEARLRVAGQVRAEPDKVATPAIFGPRALITLDALAATQLLQPGSLVQHDYRVRLPPGVPARRVAADLQSAFSGEGWRVRTAGEAEPGVNRFLDRAASFLTLASLTALLVGGIGVATGVRGWLEARARSIATLRCLGASSSTVFLTYLIQVLALAVVGIVAGLVAGYGLTWAAAAALANSLPVPPRLALYPEPLALAALYGLLTALAFALWPLGRAARISGAALFRDVVQPAGAFPGRGVLVANAVAAAALVTLIVFTAGERNFALGFCGAVVASLVLFRLGAAGLMALARRLGHLRRPALRLGLANLHRPGSPAPLLVVSLGVGLTTLVAIAQIEGNLKQQLAGELPSRAPNFYFIDIQSDQAARFDQVAGGLPGVEEVRRVPSLRARVVSVKGVPAEQVQTTPETAWALRGDRGLTYAARPPAGSRLVAGEWWAEDYRGAPLLSFDAGVAAGWGIGVGDAITVNVLGRDIELRIANLRQVDWRGLGMNFTMVASPGLLEAAPHTHIATVRGDPTRDAAVLRGITDAFPNVSGIRVRDALEAISALLRRVGVALSATGSITLLAGLLVLGGAVAAGQRQRVRDAVVLKTVGATRAQIRAAWLVEYALIGLVAGALAALAGAVAAWAVVRFVMRAEWVLLPGTLAITVVGCALLTLACGQVGTALALRARPGPLLRNE</sequence>
<keyword evidence="4 6" id="KW-1133">Transmembrane helix</keyword>
<dbReference type="AlphaFoldDB" id="A0A6J4IBX3"/>
<dbReference type="PANTHER" id="PTHR30287">
    <property type="entry name" value="MEMBRANE COMPONENT OF PREDICTED ABC SUPERFAMILY METABOLITE UPTAKE TRANSPORTER"/>
    <property type="match status" value="1"/>
</dbReference>
<organism evidence="9">
    <name type="scientific">uncultured Acetobacteraceae bacterium</name>
    <dbReference type="NCBI Taxonomy" id="169975"/>
    <lineage>
        <taxon>Bacteria</taxon>
        <taxon>Pseudomonadati</taxon>
        <taxon>Pseudomonadota</taxon>
        <taxon>Alphaproteobacteria</taxon>
        <taxon>Acetobacterales</taxon>
        <taxon>Acetobacteraceae</taxon>
        <taxon>environmental samples</taxon>
    </lineage>
</organism>
<dbReference type="InterPro" id="IPR025857">
    <property type="entry name" value="MacB_PCD"/>
</dbReference>
<evidence type="ECO:0000256" key="3">
    <source>
        <dbReference type="ARBA" id="ARBA00022692"/>
    </source>
</evidence>
<dbReference type="GO" id="GO:0005886">
    <property type="term" value="C:plasma membrane"/>
    <property type="evidence" value="ECO:0007669"/>
    <property type="project" value="UniProtKB-SubCell"/>
</dbReference>
<dbReference type="Pfam" id="PF12704">
    <property type="entry name" value="MacB_PCD"/>
    <property type="match status" value="1"/>
</dbReference>
<feature type="transmembrane region" description="Helical" evidence="6">
    <location>
        <begin position="764"/>
        <end position="790"/>
    </location>
</feature>
<evidence type="ECO:0000256" key="1">
    <source>
        <dbReference type="ARBA" id="ARBA00004651"/>
    </source>
</evidence>
<dbReference type="EMBL" id="CADCTG010000159">
    <property type="protein sequence ID" value="CAA9247619.1"/>
    <property type="molecule type" value="Genomic_DNA"/>
</dbReference>
<dbReference type="Pfam" id="PF02687">
    <property type="entry name" value="FtsX"/>
    <property type="match status" value="2"/>
</dbReference>
<evidence type="ECO:0000256" key="5">
    <source>
        <dbReference type="ARBA" id="ARBA00023136"/>
    </source>
</evidence>
<feature type="transmembrane region" description="Helical" evidence="6">
    <location>
        <begin position="469"/>
        <end position="491"/>
    </location>
</feature>
<feature type="transmembrane region" description="Helical" evidence="6">
    <location>
        <begin position="393"/>
        <end position="416"/>
    </location>
</feature>
<reference evidence="9" key="1">
    <citation type="submission" date="2020-02" db="EMBL/GenBank/DDBJ databases">
        <authorList>
            <person name="Meier V. D."/>
        </authorList>
    </citation>
    <scope>NUCLEOTIDE SEQUENCE</scope>
    <source>
        <strain evidence="9">AVDCRST_MAG08</strain>
    </source>
</reference>
<keyword evidence="5 6" id="KW-0472">Membrane</keyword>
<keyword evidence="3 6" id="KW-0812">Transmembrane</keyword>
<feature type="transmembrane region" description="Helical" evidence="6">
    <location>
        <begin position="422"/>
        <end position="448"/>
    </location>
</feature>
<feature type="domain" description="ABC3 transporter permease C-terminal" evidence="7">
    <location>
        <begin position="718"/>
        <end position="819"/>
    </location>
</feature>
<evidence type="ECO:0000256" key="2">
    <source>
        <dbReference type="ARBA" id="ARBA00022475"/>
    </source>
</evidence>
<feature type="transmembrane region" description="Helical" evidence="6">
    <location>
        <begin position="302"/>
        <end position="332"/>
    </location>
</feature>
<feature type="transmembrane region" description="Helical" evidence="6">
    <location>
        <begin position="802"/>
        <end position="825"/>
    </location>
</feature>
<comment type="subcellular location">
    <subcellularLocation>
        <location evidence="1">Cell membrane</location>
        <topology evidence="1">Multi-pass membrane protein</topology>
    </subcellularLocation>
</comment>
<dbReference type="PANTHER" id="PTHR30287:SF1">
    <property type="entry name" value="INNER MEMBRANE PROTEIN"/>
    <property type="match status" value="1"/>
</dbReference>
<name>A0A6J4IBX3_9PROT</name>
<dbReference type="InterPro" id="IPR038766">
    <property type="entry name" value="Membrane_comp_ABC_pdt"/>
</dbReference>
<dbReference type="InterPro" id="IPR003838">
    <property type="entry name" value="ABC3_permease_C"/>
</dbReference>
<proteinExistence type="predicted"/>
<accession>A0A6J4IBX3</accession>
<feature type="transmembrane region" description="Helical" evidence="6">
    <location>
        <begin position="257"/>
        <end position="281"/>
    </location>
</feature>
<gene>
    <name evidence="9" type="ORF">AVDCRST_MAG08-1938</name>
</gene>